<dbReference type="PANTHER" id="PTHR33993">
    <property type="entry name" value="GLYOXALASE-RELATED"/>
    <property type="match status" value="1"/>
</dbReference>
<dbReference type="InterPro" id="IPR004360">
    <property type="entry name" value="Glyas_Fos-R_dOase_dom"/>
</dbReference>
<dbReference type="Proteomes" id="UP000638313">
    <property type="component" value="Unassembled WGS sequence"/>
</dbReference>
<accession>A0A919E6K7</accession>
<protein>
    <recommendedName>
        <fullName evidence="2">VOC domain-containing protein</fullName>
    </recommendedName>
</protein>
<reference evidence="3" key="1">
    <citation type="journal article" date="2014" name="Int. J. Syst. Evol. Microbiol.">
        <title>Complete genome sequence of Corynebacterium casei LMG S-19264T (=DSM 44701T), isolated from a smear-ripened cheese.</title>
        <authorList>
            <consortium name="US DOE Joint Genome Institute (JGI-PGF)"/>
            <person name="Walter F."/>
            <person name="Albersmeier A."/>
            <person name="Kalinowski J."/>
            <person name="Ruckert C."/>
        </authorList>
    </citation>
    <scope>NUCLEOTIDE SEQUENCE</scope>
    <source>
        <strain evidence="3">JCM 4059</strain>
    </source>
</reference>
<dbReference type="EMBL" id="BNBD01000001">
    <property type="protein sequence ID" value="GHF24257.1"/>
    <property type="molecule type" value="Genomic_DNA"/>
</dbReference>
<gene>
    <name evidence="3" type="ORF">GCM10010218_00910</name>
</gene>
<dbReference type="InterPro" id="IPR052164">
    <property type="entry name" value="Anthracycline_SecMetBiosynth"/>
</dbReference>
<organism evidence="3 4">
    <name type="scientific">Streptomyces mashuensis</name>
    <dbReference type="NCBI Taxonomy" id="33904"/>
    <lineage>
        <taxon>Bacteria</taxon>
        <taxon>Bacillati</taxon>
        <taxon>Actinomycetota</taxon>
        <taxon>Actinomycetes</taxon>
        <taxon>Kitasatosporales</taxon>
        <taxon>Streptomycetaceae</taxon>
        <taxon>Streptomyces</taxon>
    </lineage>
</organism>
<keyword evidence="4" id="KW-1185">Reference proteome</keyword>
<evidence type="ECO:0000256" key="1">
    <source>
        <dbReference type="SAM" id="MobiDB-lite"/>
    </source>
</evidence>
<dbReference type="AlphaFoldDB" id="A0A919E6K7"/>
<dbReference type="PANTHER" id="PTHR33993:SF10">
    <property type="entry name" value="CONSERVED PROTEIN"/>
    <property type="match status" value="1"/>
</dbReference>
<proteinExistence type="predicted"/>
<evidence type="ECO:0000313" key="3">
    <source>
        <dbReference type="EMBL" id="GHF24257.1"/>
    </source>
</evidence>
<name>A0A919E6K7_9ACTN</name>
<feature type="domain" description="VOC" evidence="2">
    <location>
        <begin position="24"/>
        <end position="142"/>
    </location>
</feature>
<dbReference type="InterPro" id="IPR037523">
    <property type="entry name" value="VOC_core"/>
</dbReference>
<evidence type="ECO:0000259" key="2">
    <source>
        <dbReference type="PROSITE" id="PS51819"/>
    </source>
</evidence>
<dbReference type="Pfam" id="PF00903">
    <property type="entry name" value="Glyoxalase"/>
    <property type="match status" value="1"/>
</dbReference>
<sequence length="266" mass="27551">MTEVWEPSWAHGAEESARRQPPGTPCWTSLLARDLEAAKDFYGGLFGWTYRDTRPGRPGRPGPCARAVLGGRDVAGLAGLPPDRQSPAAWTTYLASDDADATAEWIHCSGGTVGVGPLAAADGGRMVLAGDPAGASFGVWQGPAPYGGGPGSAVWHELVTHEAAVVLKFYRALFGYEAKTTGAVDSDTVLLHVDGRPVASIRGAGAGLRQSYWVPYFAVADPEAAAVRVQELGGRVVAGAAPTAAGPATTVMDREGALFSLVRAVP</sequence>
<dbReference type="InterPro" id="IPR041581">
    <property type="entry name" value="Glyoxalase_6"/>
</dbReference>
<dbReference type="InterPro" id="IPR029068">
    <property type="entry name" value="Glyas_Bleomycin-R_OHBP_Dase"/>
</dbReference>
<dbReference type="PROSITE" id="PS51819">
    <property type="entry name" value="VOC"/>
    <property type="match status" value="1"/>
</dbReference>
<comment type="caution">
    <text evidence="3">The sequence shown here is derived from an EMBL/GenBank/DDBJ whole genome shotgun (WGS) entry which is preliminary data.</text>
</comment>
<reference evidence="3" key="2">
    <citation type="submission" date="2020-09" db="EMBL/GenBank/DDBJ databases">
        <authorList>
            <person name="Sun Q."/>
            <person name="Ohkuma M."/>
        </authorList>
    </citation>
    <scope>NUCLEOTIDE SEQUENCE</scope>
    <source>
        <strain evidence="3">JCM 4059</strain>
    </source>
</reference>
<dbReference type="CDD" id="cd07247">
    <property type="entry name" value="SgaA_N_like"/>
    <property type="match status" value="1"/>
</dbReference>
<dbReference type="SUPFAM" id="SSF54593">
    <property type="entry name" value="Glyoxalase/Bleomycin resistance protein/Dihydroxybiphenyl dioxygenase"/>
    <property type="match status" value="2"/>
</dbReference>
<feature type="region of interest" description="Disordered" evidence="1">
    <location>
        <begin position="1"/>
        <end position="23"/>
    </location>
</feature>
<dbReference type="RefSeq" id="WP_190127307.1">
    <property type="nucleotide sequence ID" value="NZ_BNBD01000001.1"/>
</dbReference>
<dbReference type="Gene3D" id="3.10.180.10">
    <property type="entry name" value="2,3-Dihydroxybiphenyl 1,2-Dioxygenase, domain 1"/>
    <property type="match status" value="2"/>
</dbReference>
<dbReference type="Pfam" id="PF18029">
    <property type="entry name" value="Glyoxalase_6"/>
    <property type="match status" value="1"/>
</dbReference>
<evidence type="ECO:0000313" key="4">
    <source>
        <dbReference type="Proteomes" id="UP000638313"/>
    </source>
</evidence>